<gene>
    <name evidence="1" type="ORF">CCR82_00050</name>
</gene>
<comment type="caution">
    <text evidence="1">The sequence shown here is derived from an EMBL/GenBank/DDBJ whole genome shotgun (WGS) entry which is preliminary data.</text>
</comment>
<reference evidence="1" key="1">
    <citation type="submission" date="2017-05" db="EMBL/GenBank/DDBJ databases">
        <authorList>
            <person name="Imhoff J.F."/>
            <person name="Rahn T."/>
            <person name="Kuenzel S."/>
            <person name="Neulinger S.C."/>
        </authorList>
    </citation>
    <scope>NUCLEOTIDE SEQUENCE</scope>
    <source>
        <strain evidence="1">DSM 4395</strain>
    </source>
</reference>
<dbReference type="Pfam" id="PF11103">
    <property type="entry name" value="DUF2887"/>
    <property type="match status" value="1"/>
</dbReference>
<reference evidence="1" key="2">
    <citation type="journal article" date="2020" name="Microorganisms">
        <title>Osmotic Adaptation and Compatible Solute Biosynthesis of Phototrophic Bacteria as Revealed from Genome Analyses.</title>
        <authorList>
            <person name="Imhoff J.F."/>
            <person name="Rahn T."/>
            <person name="Kunzel S."/>
            <person name="Keller A."/>
            <person name="Neulinger S.C."/>
        </authorList>
    </citation>
    <scope>NUCLEOTIDE SEQUENCE</scope>
    <source>
        <strain evidence="1">DSM 4395</strain>
    </source>
</reference>
<accession>A0AAJ0UCI7</accession>
<dbReference type="EMBL" id="NHSF01000002">
    <property type="protein sequence ID" value="MBK5928971.1"/>
    <property type="molecule type" value="Genomic_DNA"/>
</dbReference>
<sequence length="111" mass="12613">MHTDKQIYLLLGADPEFLCLLTDGLRIDGPYDFEAIDVKALERRIDGVVLPADPAQAIWAIEVQAQKDDAIYHRLLVDMGLLGERRLEQPVRGLLLFLSPEHDPQTEPWHS</sequence>
<organism evidence="1 2">
    <name type="scientific">Halochromatium salexigens</name>
    <name type="common">Chromatium salexigens</name>
    <dbReference type="NCBI Taxonomy" id="49447"/>
    <lineage>
        <taxon>Bacteria</taxon>
        <taxon>Pseudomonadati</taxon>
        <taxon>Pseudomonadota</taxon>
        <taxon>Gammaproteobacteria</taxon>
        <taxon>Chromatiales</taxon>
        <taxon>Chromatiaceae</taxon>
        <taxon>Halochromatium</taxon>
    </lineage>
</organism>
<protein>
    <submittedName>
        <fullName evidence="1">Uncharacterized protein</fullName>
    </submittedName>
</protein>
<evidence type="ECO:0000313" key="2">
    <source>
        <dbReference type="Proteomes" id="UP001296967"/>
    </source>
</evidence>
<proteinExistence type="predicted"/>
<evidence type="ECO:0000313" key="1">
    <source>
        <dbReference type="EMBL" id="MBK5928971.1"/>
    </source>
</evidence>
<keyword evidence="2" id="KW-1185">Reference proteome</keyword>
<dbReference type="RefSeq" id="WP_201243166.1">
    <property type="nucleotide sequence ID" value="NZ_NHSF01000002.1"/>
</dbReference>
<feature type="non-terminal residue" evidence="1">
    <location>
        <position position="111"/>
    </location>
</feature>
<dbReference type="AlphaFoldDB" id="A0AAJ0UCI7"/>
<dbReference type="Proteomes" id="UP001296967">
    <property type="component" value="Unassembled WGS sequence"/>
</dbReference>
<dbReference type="InterPro" id="IPR022573">
    <property type="entry name" value="DUF2887"/>
</dbReference>
<name>A0AAJ0UCI7_HALSE</name>